<proteinExistence type="predicted"/>
<dbReference type="PANTHER" id="PTHR12121">
    <property type="entry name" value="CARBON CATABOLITE REPRESSOR PROTEIN 4"/>
    <property type="match status" value="1"/>
</dbReference>
<dbReference type="EMBL" id="BAAAYR010000007">
    <property type="protein sequence ID" value="GAA3580078.1"/>
    <property type="molecule type" value="Genomic_DNA"/>
</dbReference>
<comment type="caution">
    <text evidence="2">The sequence shown here is derived from an EMBL/GenBank/DDBJ whole genome shotgun (WGS) entry which is preliminary data.</text>
</comment>
<evidence type="ECO:0000313" key="3">
    <source>
        <dbReference type="Proteomes" id="UP001500767"/>
    </source>
</evidence>
<evidence type="ECO:0000313" key="2">
    <source>
        <dbReference type="EMBL" id="GAA3580078.1"/>
    </source>
</evidence>
<organism evidence="2 3">
    <name type="scientific">Microlunatus spumicola</name>
    <dbReference type="NCBI Taxonomy" id="81499"/>
    <lineage>
        <taxon>Bacteria</taxon>
        <taxon>Bacillati</taxon>
        <taxon>Actinomycetota</taxon>
        <taxon>Actinomycetes</taxon>
        <taxon>Propionibacteriales</taxon>
        <taxon>Propionibacteriaceae</taxon>
        <taxon>Microlunatus</taxon>
    </lineage>
</organism>
<accession>A0ABP6YC06</accession>
<keyword evidence="3" id="KW-1185">Reference proteome</keyword>
<gene>
    <name evidence="2" type="ORF">GCM10022197_42240</name>
</gene>
<evidence type="ECO:0000259" key="1">
    <source>
        <dbReference type="Pfam" id="PF03372"/>
    </source>
</evidence>
<protein>
    <recommendedName>
        <fullName evidence="1">Endonuclease/exonuclease/phosphatase domain-containing protein</fullName>
    </recommendedName>
</protein>
<dbReference type="RefSeq" id="WP_204912950.1">
    <property type="nucleotide sequence ID" value="NZ_BAAAYR010000007.1"/>
</dbReference>
<dbReference type="Pfam" id="PF03372">
    <property type="entry name" value="Exo_endo_phos"/>
    <property type="match status" value="1"/>
</dbReference>
<dbReference type="Proteomes" id="UP001500767">
    <property type="component" value="Unassembled WGS sequence"/>
</dbReference>
<name>A0ABP6YC06_9ACTN</name>
<dbReference type="InterPro" id="IPR050410">
    <property type="entry name" value="CCR4/nocturin_mRNA_transcr"/>
</dbReference>
<reference evidence="3" key="1">
    <citation type="journal article" date="2019" name="Int. J. Syst. Evol. Microbiol.">
        <title>The Global Catalogue of Microorganisms (GCM) 10K type strain sequencing project: providing services to taxonomists for standard genome sequencing and annotation.</title>
        <authorList>
            <consortium name="The Broad Institute Genomics Platform"/>
            <consortium name="The Broad Institute Genome Sequencing Center for Infectious Disease"/>
            <person name="Wu L."/>
            <person name="Ma J."/>
        </authorList>
    </citation>
    <scope>NUCLEOTIDE SEQUENCE [LARGE SCALE GENOMIC DNA]</scope>
    <source>
        <strain evidence="3">JCM 16540</strain>
    </source>
</reference>
<dbReference type="PANTHER" id="PTHR12121:SF36">
    <property type="entry name" value="ENDONUCLEASE_EXONUCLEASE_PHOSPHATASE DOMAIN-CONTAINING PROTEIN"/>
    <property type="match status" value="1"/>
</dbReference>
<dbReference type="InterPro" id="IPR036691">
    <property type="entry name" value="Endo/exonu/phosph_ase_sf"/>
</dbReference>
<sequence>MTSLPLTAREVLAGPARRYGRPRLAGAAALVTLALSVAVPTGLLPTTTAQATPTTTTQATTVTTATLSAPLRVASYNIRNANSYEGRKNEKRWEDRRGAVVDTILGQDLDVLAVQEATQGLLHDGESEPKKINQYDDLLARLGGTWAITNATRYNCEKDTSPNSCRYVEKGASEGQRILYDAARVELVAQGSRLLPVPKGKGDNYMTWAELRQRSTGKRFLFSNLHTVGTDKDYKIKNEQARVALAELKDHNPDDLPMIAVGDWNSSRFEKPSNGPYDVYVKAGFVDPLGGRYKTHKPKGATVEHKIHTWLNSSNGGWARKAPGHKSWGLGSYIDYVLTTKMRVSEWETVARLDKKGRYVGTIPSDHNMVRATVWLPS</sequence>
<dbReference type="InterPro" id="IPR005135">
    <property type="entry name" value="Endo/exonuclease/phosphatase"/>
</dbReference>
<dbReference type="Gene3D" id="3.60.10.10">
    <property type="entry name" value="Endonuclease/exonuclease/phosphatase"/>
    <property type="match status" value="1"/>
</dbReference>
<dbReference type="SUPFAM" id="SSF56219">
    <property type="entry name" value="DNase I-like"/>
    <property type="match status" value="1"/>
</dbReference>
<feature type="domain" description="Endonuclease/exonuclease/phosphatase" evidence="1">
    <location>
        <begin position="74"/>
        <end position="367"/>
    </location>
</feature>